<keyword evidence="3 5" id="KW-0687">Ribonucleoprotein</keyword>
<reference evidence="7 8" key="1">
    <citation type="submission" date="2020-03" db="EMBL/GenBank/DDBJ databases">
        <title>Metabolic flexibility allows generalist bacteria to become dominant in a frequently disturbed ecosystem.</title>
        <authorList>
            <person name="Chen Y.-J."/>
            <person name="Leung P.M."/>
            <person name="Bay S.K."/>
            <person name="Hugenholtz P."/>
            <person name="Kessler A.J."/>
            <person name="Shelley G."/>
            <person name="Waite D.W."/>
            <person name="Cook P.L."/>
            <person name="Greening C."/>
        </authorList>
    </citation>
    <scope>NUCLEOTIDE SEQUENCE [LARGE SCALE GENOMIC DNA]</scope>
    <source>
        <strain evidence="7">SS_bin_28</strain>
    </source>
</reference>
<organism evidence="7 8">
    <name type="scientific">Eiseniibacteriota bacterium</name>
    <dbReference type="NCBI Taxonomy" id="2212470"/>
    <lineage>
        <taxon>Bacteria</taxon>
        <taxon>Candidatus Eiseniibacteriota</taxon>
    </lineage>
</organism>
<dbReference type="AlphaFoldDB" id="A0A7Y2E963"/>
<dbReference type="HAMAP" id="MF_00291_B">
    <property type="entry name" value="Ribosomal_uS2_B"/>
    <property type="match status" value="1"/>
</dbReference>
<dbReference type="Pfam" id="PF00318">
    <property type="entry name" value="Ribosomal_S2"/>
    <property type="match status" value="1"/>
</dbReference>
<dbReference type="PRINTS" id="PR00395">
    <property type="entry name" value="RIBOSOMALS2"/>
</dbReference>
<dbReference type="InterPro" id="IPR001865">
    <property type="entry name" value="Ribosomal_uS2"/>
</dbReference>
<dbReference type="GO" id="GO:0003735">
    <property type="term" value="F:structural constituent of ribosome"/>
    <property type="evidence" value="ECO:0007669"/>
    <property type="project" value="InterPro"/>
</dbReference>
<evidence type="ECO:0000256" key="1">
    <source>
        <dbReference type="ARBA" id="ARBA00006242"/>
    </source>
</evidence>
<evidence type="ECO:0000313" key="8">
    <source>
        <dbReference type="Proteomes" id="UP000547674"/>
    </source>
</evidence>
<dbReference type="InterPro" id="IPR023591">
    <property type="entry name" value="Ribosomal_uS2_flav_dom_sf"/>
</dbReference>
<evidence type="ECO:0000256" key="2">
    <source>
        <dbReference type="ARBA" id="ARBA00022980"/>
    </source>
</evidence>
<dbReference type="GO" id="GO:0022627">
    <property type="term" value="C:cytosolic small ribosomal subunit"/>
    <property type="evidence" value="ECO:0007669"/>
    <property type="project" value="TreeGrafter"/>
</dbReference>
<name>A0A7Y2E963_UNCEI</name>
<dbReference type="GO" id="GO:0006412">
    <property type="term" value="P:translation"/>
    <property type="evidence" value="ECO:0007669"/>
    <property type="project" value="UniProtKB-UniRule"/>
</dbReference>
<sequence length="254" mass="27963">MALPSMQELLEAGVHFGHQTRRWNPKMRKYIFIERNGIHILDLQKTLQCLHVAVDAVNQAAGRGGSILFVGTKKQAQGIIAEEATRSGQYFVTDRWLGGMMTNFKTIRGSIARLKDLDRMVETGVMASLSKKEGSRREKERQKLERVFCGIKSMEKLPSLAFIVDTNAERIAVNECSRLGIPIVGIVDTNCDPELIDYPIPGNDDALRSIKLIAKVVADSSMNAQRSAEEGVDYSQGYSAGGDAEEEVSSAISS</sequence>
<dbReference type="InterPro" id="IPR018130">
    <property type="entry name" value="Ribosomal_uS2_CS"/>
</dbReference>
<proteinExistence type="inferred from homology"/>
<evidence type="ECO:0000313" key="7">
    <source>
        <dbReference type="EMBL" id="NNF07516.1"/>
    </source>
</evidence>
<feature type="region of interest" description="Disordered" evidence="6">
    <location>
        <begin position="224"/>
        <end position="254"/>
    </location>
</feature>
<dbReference type="SUPFAM" id="SSF52313">
    <property type="entry name" value="Ribosomal protein S2"/>
    <property type="match status" value="1"/>
</dbReference>
<protein>
    <recommendedName>
        <fullName evidence="4 5">Small ribosomal subunit protein uS2</fullName>
    </recommendedName>
</protein>
<accession>A0A7Y2E963</accession>
<dbReference type="PANTHER" id="PTHR12534">
    <property type="entry name" value="30S RIBOSOMAL PROTEIN S2 PROKARYOTIC AND ORGANELLAR"/>
    <property type="match status" value="1"/>
</dbReference>
<dbReference type="Proteomes" id="UP000547674">
    <property type="component" value="Unassembled WGS sequence"/>
</dbReference>
<dbReference type="EMBL" id="JABDJR010000491">
    <property type="protein sequence ID" value="NNF07516.1"/>
    <property type="molecule type" value="Genomic_DNA"/>
</dbReference>
<evidence type="ECO:0000256" key="4">
    <source>
        <dbReference type="ARBA" id="ARBA00035256"/>
    </source>
</evidence>
<evidence type="ECO:0000256" key="3">
    <source>
        <dbReference type="ARBA" id="ARBA00023274"/>
    </source>
</evidence>
<dbReference type="NCBIfam" id="TIGR01011">
    <property type="entry name" value="rpsB_bact"/>
    <property type="match status" value="1"/>
</dbReference>
<dbReference type="FunFam" id="1.10.287.610:FF:000001">
    <property type="entry name" value="30S ribosomal protein S2"/>
    <property type="match status" value="1"/>
</dbReference>
<dbReference type="PROSITE" id="PS00962">
    <property type="entry name" value="RIBOSOMAL_S2_1"/>
    <property type="match status" value="1"/>
</dbReference>
<dbReference type="Gene3D" id="1.10.287.610">
    <property type="entry name" value="Helix hairpin bin"/>
    <property type="match status" value="1"/>
</dbReference>
<comment type="caution">
    <text evidence="7">The sequence shown here is derived from an EMBL/GenBank/DDBJ whole genome shotgun (WGS) entry which is preliminary data.</text>
</comment>
<keyword evidence="2 5" id="KW-0689">Ribosomal protein</keyword>
<dbReference type="Gene3D" id="3.40.50.10490">
    <property type="entry name" value="Glucose-6-phosphate isomerase like protein, domain 1"/>
    <property type="match status" value="1"/>
</dbReference>
<dbReference type="InterPro" id="IPR005706">
    <property type="entry name" value="Ribosomal_uS2_bac/mit/plastid"/>
</dbReference>
<comment type="similarity">
    <text evidence="1 5">Belongs to the universal ribosomal protein uS2 family.</text>
</comment>
<evidence type="ECO:0000256" key="6">
    <source>
        <dbReference type="SAM" id="MobiDB-lite"/>
    </source>
</evidence>
<dbReference type="PANTHER" id="PTHR12534:SF0">
    <property type="entry name" value="SMALL RIBOSOMAL SUBUNIT PROTEIN US2M"/>
    <property type="match status" value="1"/>
</dbReference>
<gene>
    <name evidence="5 7" type="primary">rpsB</name>
    <name evidence="7" type="ORF">HKN21_12210</name>
</gene>
<dbReference type="CDD" id="cd01425">
    <property type="entry name" value="RPS2"/>
    <property type="match status" value="1"/>
</dbReference>
<evidence type="ECO:0000256" key="5">
    <source>
        <dbReference type="HAMAP-Rule" id="MF_00291"/>
    </source>
</evidence>